<name>A0ACC0BK08_CATRO</name>
<evidence type="ECO:0000313" key="2">
    <source>
        <dbReference type="Proteomes" id="UP001060085"/>
    </source>
</evidence>
<evidence type="ECO:0000313" key="1">
    <source>
        <dbReference type="EMBL" id="KAI5673027.1"/>
    </source>
</evidence>
<sequence>MEHNRVGDMEVRPVVKTSLATYLRRSSSIASMYLACEDVLDMINECCRVTPNCNKRKGWPHHLHGGCTTGPISTALLLKVEEEEIQAMWVEVQEEIILQGSDDITFEIDEAVAKHSVTIKHMIEDKLASRGPILLPKVLGNILAKVIVEIIYYCKRLVTQPFSFNNDVEIKAFVLELVNDDEHTLFGLLVTADYITLKGILSFVRVQVLYYIKHKDPTHIR</sequence>
<dbReference type="EMBL" id="CM044703">
    <property type="protein sequence ID" value="KAI5673027.1"/>
    <property type="molecule type" value="Genomic_DNA"/>
</dbReference>
<keyword evidence="2" id="KW-1185">Reference proteome</keyword>
<reference evidence="2" key="1">
    <citation type="journal article" date="2023" name="Nat. Plants">
        <title>Single-cell RNA sequencing provides a high-resolution roadmap for understanding the multicellular compartmentation of specialized metabolism.</title>
        <authorList>
            <person name="Sun S."/>
            <person name="Shen X."/>
            <person name="Li Y."/>
            <person name="Li Y."/>
            <person name="Wang S."/>
            <person name="Li R."/>
            <person name="Zhang H."/>
            <person name="Shen G."/>
            <person name="Guo B."/>
            <person name="Wei J."/>
            <person name="Xu J."/>
            <person name="St-Pierre B."/>
            <person name="Chen S."/>
            <person name="Sun C."/>
        </authorList>
    </citation>
    <scope>NUCLEOTIDE SEQUENCE [LARGE SCALE GENOMIC DNA]</scope>
</reference>
<accession>A0ACC0BK08</accession>
<protein>
    <submittedName>
        <fullName evidence="1">Uncharacterized protein</fullName>
    </submittedName>
</protein>
<proteinExistence type="predicted"/>
<organism evidence="1 2">
    <name type="scientific">Catharanthus roseus</name>
    <name type="common">Madagascar periwinkle</name>
    <name type="synonym">Vinca rosea</name>
    <dbReference type="NCBI Taxonomy" id="4058"/>
    <lineage>
        <taxon>Eukaryota</taxon>
        <taxon>Viridiplantae</taxon>
        <taxon>Streptophyta</taxon>
        <taxon>Embryophyta</taxon>
        <taxon>Tracheophyta</taxon>
        <taxon>Spermatophyta</taxon>
        <taxon>Magnoliopsida</taxon>
        <taxon>eudicotyledons</taxon>
        <taxon>Gunneridae</taxon>
        <taxon>Pentapetalae</taxon>
        <taxon>asterids</taxon>
        <taxon>lamiids</taxon>
        <taxon>Gentianales</taxon>
        <taxon>Apocynaceae</taxon>
        <taxon>Rauvolfioideae</taxon>
        <taxon>Vinceae</taxon>
        <taxon>Catharanthinae</taxon>
        <taxon>Catharanthus</taxon>
    </lineage>
</organism>
<dbReference type="Proteomes" id="UP001060085">
    <property type="component" value="Linkage Group LG03"/>
</dbReference>
<comment type="caution">
    <text evidence="1">The sequence shown here is derived from an EMBL/GenBank/DDBJ whole genome shotgun (WGS) entry which is preliminary data.</text>
</comment>
<gene>
    <name evidence="1" type="ORF">M9H77_13391</name>
</gene>